<reference evidence="10" key="1">
    <citation type="journal article" date="2016" name="Nat. Biotechnol.">
        <title>Sequencing wild and cultivated cassava and related species reveals extensive interspecific hybridization and genetic diversity.</title>
        <authorList>
            <person name="Bredeson J.V."/>
            <person name="Lyons J.B."/>
            <person name="Prochnik S.E."/>
            <person name="Wu G.A."/>
            <person name="Ha C.M."/>
            <person name="Edsinger-Gonzales E."/>
            <person name="Grimwood J."/>
            <person name="Schmutz J."/>
            <person name="Rabbi I.Y."/>
            <person name="Egesi C."/>
            <person name="Nauluvula P."/>
            <person name="Lebot V."/>
            <person name="Ndunguru J."/>
            <person name="Mkamilo G."/>
            <person name="Bart R.S."/>
            <person name="Setter T.L."/>
            <person name="Gleadow R.M."/>
            <person name="Kulakow P."/>
            <person name="Ferguson M.E."/>
            <person name="Rounsley S."/>
            <person name="Rokhsar D.S."/>
        </authorList>
    </citation>
    <scope>NUCLEOTIDE SEQUENCE [LARGE SCALE GENOMIC DNA]</scope>
    <source>
        <strain evidence="10">cv. AM560-2</strain>
    </source>
</reference>
<evidence type="ECO:0000256" key="3">
    <source>
        <dbReference type="ARBA" id="ARBA00022792"/>
    </source>
</evidence>
<comment type="similarity">
    <text evidence="7">Belongs to the UQCC6 family.</text>
</comment>
<comment type="caution">
    <text evidence="9">The sequence shown here is derived from an EMBL/GenBank/DDBJ whole genome shotgun (WGS) entry which is preliminary data.</text>
</comment>
<dbReference type="PANTHER" id="PTHR28492:SF1">
    <property type="entry name" value="UBIQUINOL-CYTOCHROME-C REDUCTASE COMPLEX ASSEMBLY FACTOR 6"/>
    <property type="match status" value="1"/>
</dbReference>
<protein>
    <submittedName>
        <fullName evidence="9">Uncharacterized protein</fullName>
    </submittedName>
</protein>
<proteinExistence type="inferred from homology"/>
<keyword evidence="3" id="KW-0999">Mitochondrion inner membrane</keyword>
<feature type="region of interest" description="Disordered" evidence="8">
    <location>
        <begin position="41"/>
        <end position="63"/>
    </location>
</feature>
<dbReference type="GO" id="GO:0005739">
    <property type="term" value="C:mitochondrion"/>
    <property type="evidence" value="ECO:0000318"/>
    <property type="project" value="GO_Central"/>
</dbReference>
<feature type="compositionally biased region" description="Polar residues" evidence="8">
    <location>
        <begin position="50"/>
        <end position="63"/>
    </location>
</feature>
<accession>A0A2C9VBZ2</accession>
<evidence type="ECO:0000256" key="4">
    <source>
        <dbReference type="ARBA" id="ARBA00022989"/>
    </source>
</evidence>
<gene>
    <name evidence="9" type="ORF">MANES_09G185000v8</name>
</gene>
<dbReference type="Gramene" id="Manes.09G185000.1.v8.1">
    <property type="protein sequence ID" value="Manes.09G185000.1.v8.1.CDS"/>
    <property type="gene ID" value="Manes.09G185000.v8.1"/>
</dbReference>
<evidence type="ECO:0000256" key="1">
    <source>
        <dbReference type="ARBA" id="ARBA00004434"/>
    </source>
</evidence>
<evidence type="ECO:0000313" key="10">
    <source>
        <dbReference type="Proteomes" id="UP000091857"/>
    </source>
</evidence>
<sequence length="63" mass="6695">MNKKFGAAKQPTGTPSLGWSCVVVIISLLTGASAVHNIYKPDLRLPPENSVDTANKSQPETSK</sequence>
<keyword evidence="4" id="KW-1133">Transmembrane helix</keyword>
<organism evidence="9 10">
    <name type="scientific">Manihot esculenta</name>
    <name type="common">Cassava</name>
    <name type="synonym">Jatropha manihot</name>
    <dbReference type="NCBI Taxonomy" id="3983"/>
    <lineage>
        <taxon>Eukaryota</taxon>
        <taxon>Viridiplantae</taxon>
        <taxon>Streptophyta</taxon>
        <taxon>Embryophyta</taxon>
        <taxon>Tracheophyta</taxon>
        <taxon>Spermatophyta</taxon>
        <taxon>Magnoliopsida</taxon>
        <taxon>eudicotyledons</taxon>
        <taxon>Gunneridae</taxon>
        <taxon>Pentapetalae</taxon>
        <taxon>rosids</taxon>
        <taxon>fabids</taxon>
        <taxon>Malpighiales</taxon>
        <taxon>Euphorbiaceae</taxon>
        <taxon>Crotonoideae</taxon>
        <taxon>Manihoteae</taxon>
        <taxon>Manihot</taxon>
    </lineage>
</organism>
<evidence type="ECO:0000256" key="8">
    <source>
        <dbReference type="SAM" id="MobiDB-lite"/>
    </source>
</evidence>
<evidence type="ECO:0000256" key="5">
    <source>
        <dbReference type="ARBA" id="ARBA00023128"/>
    </source>
</evidence>
<comment type="subcellular location">
    <subcellularLocation>
        <location evidence="1">Mitochondrion inner membrane</location>
        <topology evidence="1">Single-pass membrane protein</topology>
    </subcellularLocation>
</comment>
<dbReference type="GO" id="GO:0005743">
    <property type="term" value="C:mitochondrial inner membrane"/>
    <property type="evidence" value="ECO:0007669"/>
    <property type="project" value="UniProtKB-SubCell"/>
</dbReference>
<dbReference type="GO" id="GO:0034551">
    <property type="term" value="P:mitochondrial respiratory chain complex III assembly"/>
    <property type="evidence" value="ECO:0000318"/>
    <property type="project" value="GO_Central"/>
</dbReference>
<dbReference type="PANTHER" id="PTHR28492">
    <property type="entry name" value="HYPOTHETICAL PROTEIN LOC691921"/>
    <property type="match status" value="1"/>
</dbReference>
<keyword evidence="6" id="KW-0472">Membrane</keyword>
<keyword evidence="10" id="KW-1185">Reference proteome</keyword>
<keyword evidence="5" id="KW-0496">Mitochondrion</keyword>
<evidence type="ECO:0000313" key="9">
    <source>
        <dbReference type="EMBL" id="OAY42504.1"/>
    </source>
</evidence>
<dbReference type="Pfam" id="PF14990">
    <property type="entry name" value="DUF4516"/>
    <property type="match status" value="1"/>
</dbReference>
<dbReference type="AlphaFoldDB" id="A0A2C9VBZ2"/>
<dbReference type="InterPro" id="IPR027858">
    <property type="entry name" value="BRAWNIN"/>
</dbReference>
<name>A0A2C9VBZ2_MANES</name>
<evidence type="ECO:0000256" key="7">
    <source>
        <dbReference type="ARBA" id="ARBA00044944"/>
    </source>
</evidence>
<dbReference type="Proteomes" id="UP000091857">
    <property type="component" value="Chromosome 9"/>
</dbReference>
<evidence type="ECO:0000256" key="2">
    <source>
        <dbReference type="ARBA" id="ARBA00022692"/>
    </source>
</evidence>
<keyword evidence="2" id="KW-0812">Transmembrane</keyword>
<evidence type="ECO:0000256" key="6">
    <source>
        <dbReference type="ARBA" id="ARBA00023136"/>
    </source>
</evidence>
<dbReference type="EMBL" id="CM004395">
    <property type="protein sequence ID" value="OAY42504.1"/>
    <property type="molecule type" value="Genomic_DNA"/>
</dbReference>